<evidence type="ECO:0000256" key="9">
    <source>
        <dbReference type="ARBA" id="ARBA00049260"/>
    </source>
</evidence>
<dbReference type="Gene3D" id="1.10.3660.10">
    <property type="entry name" value="6-phosphogluconate dehydrogenase C-terminal like domain"/>
    <property type="match status" value="1"/>
</dbReference>
<dbReference type="SUPFAM" id="SSF55021">
    <property type="entry name" value="ACT-like"/>
    <property type="match status" value="1"/>
</dbReference>
<keyword evidence="5" id="KW-0827">Tyrosine biosynthesis</keyword>
<evidence type="ECO:0000256" key="5">
    <source>
        <dbReference type="ARBA" id="ARBA00022498"/>
    </source>
</evidence>
<dbReference type="PANTHER" id="PTHR21363:SF0">
    <property type="entry name" value="PREPHENATE DEHYDROGENASE [NADP(+)]"/>
    <property type="match status" value="1"/>
</dbReference>
<dbReference type="InterPro" id="IPR050812">
    <property type="entry name" value="Preph/Arog_dehydrog"/>
</dbReference>
<dbReference type="Pfam" id="PF02153">
    <property type="entry name" value="PDH_N"/>
    <property type="match status" value="1"/>
</dbReference>
<dbReference type="PANTHER" id="PTHR21363">
    <property type="entry name" value="PREPHENATE DEHYDROGENASE"/>
    <property type="match status" value="1"/>
</dbReference>
<gene>
    <name evidence="12" type="ORF">Q5722_00115</name>
</gene>
<keyword evidence="8" id="KW-0057">Aromatic amino acid biosynthesis</keyword>
<sequence length="362" mass="37081">MPEVDRGPAALVGPVRIIGAGLLGASIGLALRARGLDVQLEDLDPANLRTASGLGAGVPVAGDETEPQLVVVAVPPDHLAGVIEGALEAHPGAVVTDVGSVKSGPLATVAAHADVARYCGSHPMAGTQHTGPLTASATLFEGRPWAITPHASTTPEATQVVTGLAELTGAMPLTFAPDEHDLAVARTSHVPHLMSALVAGRLADAPEGHLALSGPGVRDVTRVAGTDPGMWLQIVPANAPAILELLGQIRADLDRLESAIQDGDREALRGVLANGVAGTKAIPGKHGGPVRPTTSLFVHVPDRPGNLARLFADVDAVGVNIEDVRIDHDPARAGGQVELVVDQARVEDLTEALDARGWALHQ</sequence>
<comment type="catalytic activity">
    <reaction evidence="9">
        <text>prephenate + NAD(+) = 3-(4-hydroxyphenyl)pyruvate + CO2 + NADH</text>
        <dbReference type="Rhea" id="RHEA:13869"/>
        <dbReference type="ChEBI" id="CHEBI:16526"/>
        <dbReference type="ChEBI" id="CHEBI:29934"/>
        <dbReference type="ChEBI" id="CHEBI:36242"/>
        <dbReference type="ChEBI" id="CHEBI:57540"/>
        <dbReference type="ChEBI" id="CHEBI:57945"/>
        <dbReference type="EC" id="1.3.1.12"/>
    </reaction>
</comment>
<keyword evidence="13" id="KW-1185">Reference proteome</keyword>
<evidence type="ECO:0000259" key="11">
    <source>
        <dbReference type="PROSITE" id="PS51671"/>
    </source>
</evidence>
<name>A0ABT9B0U1_9ACTN</name>
<dbReference type="PROSITE" id="PS51671">
    <property type="entry name" value="ACT"/>
    <property type="match status" value="1"/>
</dbReference>
<dbReference type="InterPro" id="IPR046826">
    <property type="entry name" value="PDH_N"/>
</dbReference>
<dbReference type="GO" id="GO:0008977">
    <property type="term" value="F:prephenate dehydrogenase (NAD+) activity"/>
    <property type="evidence" value="ECO:0007669"/>
    <property type="project" value="UniProtKB-EC"/>
</dbReference>
<evidence type="ECO:0000256" key="2">
    <source>
        <dbReference type="ARBA" id="ARBA00007964"/>
    </source>
</evidence>
<dbReference type="InterPro" id="IPR046825">
    <property type="entry name" value="PDH_C"/>
</dbReference>
<comment type="similarity">
    <text evidence="2">Belongs to the prephenate/arogenate dehydrogenase family.</text>
</comment>
<dbReference type="InterPro" id="IPR008927">
    <property type="entry name" value="6-PGluconate_DH-like_C_sf"/>
</dbReference>
<comment type="pathway">
    <text evidence="1">Amino-acid biosynthesis; L-tyrosine biosynthesis; (4-hydroxyphenyl)pyruvate from prephenate (NAD(+) route): step 1/1.</text>
</comment>
<dbReference type="EC" id="1.3.1.12" evidence="3"/>
<evidence type="ECO:0000256" key="4">
    <source>
        <dbReference type="ARBA" id="ARBA00016891"/>
    </source>
</evidence>
<feature type="domain" description="ACT" evidence="11">
    <location>
        <begin position="295"/>
        <end position="362"/>
    </location>
</feature>
<dbReference type="SUPFAM" id="SSF48179">
    <property type="entry name" value="6-phosphogluconate dehydrogenase C-terminal domain-like"/>
    <property type="match status" value="1"/>
</dbReference>
<accession>A0ABT9B0U1</accession>
<evidence type="ECO:0000256" key="3">
    <source>
        <dbReference type="ARBA" id="ARBA00012068"/>
    </source>
</evidence>
<dbReference type="Pfam" id="PF20463">
    <property type="entry name" value="PDH_C"/>
    <property type="match status" value="1"/>
</dbReference>
<feature type="domain" description="Prephenate/arogenate dehydrogenase" evidence="10">
    <location>
        <begin position="13"/>
        <end position="290"/>
    </location>
</feature>
<reference evidence="12 13" key="1">
    <citation type="submission" date="2023-07" db="EMBL/GenBank/DDBJ databases">
        <title>Nocardioides sp. nov WY-20 isolated from soil.</title>
        <authorList>
            <person name="Liu B."/>
            <person name="Wan Y."/>
        </authorList>
    </citation>
    <scope>NUCLEOTIDE SEQUENCE [LARGE SCALE GENOMIC DNA]</scope>
    <source>
        <strain evidence="12 13">WY-20</strain>
    </source>
</reference>
<dbReference type="Proteomes" id="UP001233314">
    <property type="component" value="Unassembled WGS sequence"/>
</dbReference>
<evidence type="ECO:0000256" key="6">
    <source>
        <dbReference type="ARBA" id="ARBA00023002"/>
    </source>
</evidence>
<keyword evidence="7" id="KW-0520">NAD</keyword>
<dbReference type="InterPro" id="IPR036291">
    <property type="entry name" value="NAD(P)-bd_dom_sf"/>
</dbReference>
<keyword evidence="8" id="KW-0028">Amino-acid biosynthesis</keyword>
<evidence type="ECO:0000259" key="10">
    <source>
        <dbReference type="PROSITE" id="PS51176"/>
    </source>
</evidence>
<evidence type="ECO:0000256" key="7">
    <source>
        <dbReference type="ARBA" id="ARBA00023027"/>
    </source>
</evidence>
<dbReference type="RefSeq" id="WP_305026185.1">
    <property type="nucleotide sequence ID" value="NZ_JAUQTA010000001.1"/>
</dbReference>
<evidence type="ECO:0000256" key="8">
    <source>
        <dbReference type="ARBA" id="ARBA00023141"/>
    </source>
</evidence>
<dbReference type="Gene3D" id="3.40.50.720">
    <property type="entry name" value="NAD(P)-binding Rossmann-like Domain"/>
    <property type="match status" value="1"/>
</dbReference>
<comment type="caution">
    <text evidence="12">The sequence shown here is derived from an EMBL/GenBank/DDBJ whole genome shotgun (WGS) entry which is preliminary data.</text>
</comment>
<dbReference type="SUPFAM" id="SSF51735">
    <property type="entry name" value="NAD(P)-binding Rossmann-fold domains"/>
    <property type="match status" value="1"/>
</dbReference>
<dbReference type="EMBL" id="JAUQTA010000001">
    <property type="protein sequence ID" value="MDO7866763.1"/>
    <property type="molecule type" value="Genomic_DNA"/>
</dbReference>
<evidence type="ECO:0000313" key="13">
    <source>
        <dbReference type="Proteomes" id="UP001233314"/>
    </source>
</evidence>
<dbReference type="InterPro" id="IPR003099">
    <property type="entry name" value="Prephen_DH"/>
</dbReference>
<dbReference type="PROSITE" id="PS51176">
    <property type="entry name" value="PDH_ADH"/>
    <property type="match status" value="1"/>
</dbReference>
<dbReference type="InterPro" id="IPR002912">
    <property type="entry name" value="ACT_dom"/>
</dbReference>
<dbReference type="NCBIfam" id="NF005111">
    <property type="entry name" value="PRK06545.2-3"/>
    <property type="match status" value="1"/>
</dbReference>
<proteinExistence type="inferred from homology"/>
<keyword evidence="6 12" id="KW-0560">Oxidoreductase</keyword>
<dbReference type="InterPro" id="IPR045865">
    <property type="entry name" value="ACT-like_dom_sf"/>
</dbReference>
<organism evidence="12 13">
    <name type="scientific">Nocardioides jiangxiensis</name>
    <dbReference type="NCBI Taxonomy" id="3064524"/>
    <lineage>
        <taxon>Bacteria</taxon>
        <taxon>Bacillati</taxon>
        <taxon>Actinomycetota</taxon>
        <taxon>Actinomycetes</taxon>
        <taxon>Propionibacteriales</taxon>
        <taxon>Nocardioidaceae</taxon>
        <taxon>Nocardioides</taxon>
    </lineage>
</organism>
<evidence type="ECO:0000313" key="12">
    <source>
        <dbReference type="EMBL" id="MDO7866763.1"/>
    </source>
</evidence>
<dbReference type="NCBIfam" id="NF005112">
    <property type="entry name" value="PRK06545.2-4"/>
    <property type="match status" value="1"/>
</dbReference>
<evidence type="ECO:0000256" key="1">
    <source>
        <dbReference type="ARBA" id="ARBA00005067"/>
    </source>
</evidence>
<protein>
    <recommendedName>
        <fullName evidence="4">Prephenate dehydrogenase</fullName>
        <ecNumber evidence="3">1.3.1.12</ecNumber>
    </recommendedName>
</protein>